<feature type="domain" description="Integrase catalytic" evidence="1">
    <location>
        <begin position="162"/>
        <end position="351"/>
    </location>
</feature>
<dbReference type="InterPro" id="IPR036397">
    <property type="entry name" value="RNaseH_sf"/>
</dbReference>
<dbReference type="PANTHER" id="PTHR35004">
    <property type="entry name" value="TRANSPOSASE RV3428C-RELATED"/>
    <property type="match status" value="1"/>
</dbReference>
<dbReference type="InterPro" id="IPR047797">
    <property type="entry name" value="ISNCY_transpos"/>
</dbReference>
<reference evidence="2 3" key="1">
    <citation type="submission" date="2017-04" db="EMBL/GenBank/DDBJ databases">
        <authorList>
            <person name="Afonso C.L."/>
            <person name="Miller P.J."/>
            <person name="Scott M.A."/>
            <person name="Spackman E."/>
            <person name="Goraichik I."/>
            <person name="Dimitrov K.M."/>
            <person name="Suarez D.L."/>
            <person name="Swayne D.E."/>
        </authorList>
    </citation>
    <scope>NUCLEOTIDE SEQUENCE [LARGE SCALE GENOMIC DNA]</scope>
    <source>
        <strain evidence="2 3">LMG26642</strain>
    </source>
</reference>
<dbReference type="InterPro" id="IPR009057">
    <property type="entry name" value="Homeodomain-like_sf"/>
</dbReference>
<evidence type="ECO:0000313" key="2">
    <source>
        <dbReference type="EMBL" id="SMH27631.1"/>
    </source>
</evidence>
<dbReference type="Proteomes" id="UP000193435">
    <property type="component" value="Unassembled WGS sequence"/>
</dbReference>
<gene>
    <name evidence="2" type="ORF">SAMN04488700_0725</name>
</gene>
<dbReference type="AlphaFoldDB" id="A0A1X7MTH0"/>
<dbReference type="SUPFAM" id="SSF53098">
    <property type="entry name" value="Ribonuclease H-like"/>
    <property type="match status" value="1"/>
</dbReference>
<dbReference type="EMBL" id="FXBJ01000002">
    <property type="protein sequence ID" value="SMH27631.1"/>
    <property type="molecule type" value="Genomic_DNA"/>
</dbReference>
<name>A0A1X7MTH0_9LACT</name>
<dbReference type="InterPro" id="IPR012337">
    <property type="entry name" value="RNaseH-like_sf"/>
</dbReference>
<dbReference type="Gene3D" id="3.30.420.10">
    <property type="entry name" value="Ribonuclease H-like superfamily/Ribonuclease H"/>
    <property type="match status" value="1"/>
</dbReference>
<sequence length="469" mass="54710">MGVHLKMFEEQKYKTIKKINNGQISKARAGVELALSRRQINRLIRVYQTEGKSGFRHGNQNRKPSTGLTPETKKKIITLYNKKYEAFNLTHFTEKLVEVENIQVSYTTVRNLLYEKNLLSPRAFRQTKRKKHKELQEKEQHKQVLTKKKCQVLNELDYVDTLKAHPSRSRKKYFGEQLQMDASSHDWFKNGSYAHLHAAIDDATGIIVGARFDKEETLDAYYEVTEQFLTNYGIPYEILTDNRTVFIYKQEKHPSEEKDTFTQFGYACHTLGINLRTTSIPQAKGKIERLWNTLQDRLLQEMALCSIQSIDEANLFLKHYIPTYNAKFALQLKDSKSAFEKLPKTVILDHILARFSQRIIQKGHGVKYQNKLYRLHDQNQQVLLTPKTSVMIIHTKGNELYASVDNSVFSLQEILLHEEVSKELDEPVRARKTQLVIPALSHPWKKPSYDRYLRNKKQKEAIKKGALLK</sequence>
<proteinExistence type="predicted"/>
<keyword evidence="3" id="KW-1185">Reference proteome</keyword>
<dbReference type="PANTHER" id="PTHR35004:SF7">
    <property type="entry name" value="INTEGRASE PROTEIN"/>
    <property type="match status" value="1"/>
</dbReference>
<evidence type="ECO:0000313" key="3">
    <source>
        <dbReference type="Proteomes" id="UP000193435"/>
    </source>
</evidence>
<dbReference type="GO" id="GO:0003676">
    <property type="term" value="F:nucleic acid binding"/>
    <property type="evidence" value="ECO:0007669"/>
    <property type="project" value="InterPro"/>
</dbReference>
<dbReference type="SUPFAM" id="SSF46689">
    <property type="entry name" value="Homeodomain-like"/>
    <property type="match status" value="1"/>
</dbReference>
<dbReference type="GO" id="GO:0015074">
    <property type="term" value="P:DNA integration"/>
    <property type="evidence" value="ECO:0007669"/>
    <property type="project" value="InterPro"/>
</dbReference>
<accession>A0A1X7MTH0</accession>
<organism evidence="2 3">
    <name type="scientific">Carnobacterium iners</name>
    <dbReference type="NCBI Taxonomy" id="1073423"/>
    <lineage>
        <taxon>Bacteria</taxon>
        <taxon>Bacillati</taxon>
        <taxon>Bacillota</taxon>
        <taxon>Bacilli</taxon>
        <taxon>Lactobacillales</taxon>
        <taxon>Carnobacteriaceae</taxon>
        <taxon>Carnobacterium</taxon>
    </lineage>
</organism>
<evidence type="ECO:0000259" key="1">
    <source>
        <dbReference type="PROSITE" id="PS50994"/>
    </source>
</evidence>
<dbReference type="InterPro" id="IPR001584">
    <property type="entry name" value="Integrase_cat-core"/>
</dbReference>
<dbReference type="PROSITE" id="PS50994">
    <property type="entry name" value="INTEGRASE"/>
    <property type="match status" value="1"/>
</dbReference>
<dbReference type="NCBIfam" id="NF033594">
    <property type="entry name" value="transpos_ISNCY_2"/>
    <property type="match status" value="1"/>
</dbReference>
<protein>
    <submittedName>
        <fullName evidence="2">Integrase core domain-containing protein</fullName>
    </submittedName>
</protein>